<keyword evidence="9" id="KW-1185">Reference proteome</keyword>
<dbReference type="SMART" id="SM00355">
    <property type="entry name" value="ZnF_C2H2"/>
    <property type="match status" value="3"/>
</dbReference>
<feature type="compositionally biased region" description="Polar residues" evidence="6">
    <location>
        <begin position="208"/>
        <end position="219"/>
    </location>
</feature>
<feature type="compositionally biased region" description="Polar residues" evidence="6">
    <location>
        <begin position="41"/>
        <end position="53"/>
    </location>
</feature>
<dbReference type="OrthoDB" id="4748970at2759"/>
<evidence type="ECO:0000313" key="8">
    <source>
        <dbReference type="EMBL" id="KEF53049.1"/>
    </source>
</evidence>
<dbReference type="STRING" id="1182545.A0A072NYU5"/>
<dbReference type="InterPro" id="IPR013087">
    <property type="entry name" value="Znf_C2H2_type"/>
</dbReference>
<gene>
    <name evidence="8" type="ORF">A1O9_10957</name>
</gene>
<dbReference type="EMBL" id="AMGV01000015">
    <property type="protein sequence ID" value="KEF53049.1"/>
    <property type="molecule type" value="Genomic_DNA"/>
</dbReference>
<name>A0A072NYU5_9EURO</name>
<dbReference type="PROSITE" id="PS00028">
    <property type="entry name" value="ZINC_FINGER_C2H2_1"/>
    <property type="match status" value="3"/>
</dbReference>
<dbReference type="SUPFAM" id="SSF57667">
    <property type="entry name" value="beta-beta-alpha zinc fingers"/>
    <property type="match status" value="1"/>
</dbReference>
<sequence>MSAQCYMPLPLDTNLVYPYFFSSDDAPSPSGRGGTQFIDDTPQSSTFSNSASSPHDRYNLANPLSPSTFSPTSSSSDAISDDSFTNPQSYKCELCPREFPRLNYLRRHQKSHDGPFQCDHCHKDFEKRRTWRNHQRVHNPFHKTIACTRENCHRVYQRVADYNRHVEFGHGNRKHEKHYCGPEYMGSKDSNIPKAGTTPMRKGGTLIQFDTTTQPLSQTPERRQQEPFSPPSTTVTDDTGEAELNLVRLLHTTAGNSQTVFLGDARPEIEYLPPNFALPEGSPMAPFYNDTSALGIFELPSLDHRFGMDNSFDGIEMNGFNMPFEAQMNLYQVPAPLLADGYYPDNTILFNNIAADLDQGGADVAMRMSCTYGGSY</sequence>
<evidence type="ECO:0000256" key="5">
    <source>
        <dbReference type="PROSITE-ProRule" id="PRU00042"/>
    </source>
</evidence>
<protein>
    <recommendedName>
        <fullName evidence="7">C2H2-type domain-containing protein</fullName>
    </recommendedName>
</protein>
<proteinExistence type="predicted"/>
<dbReference type="GO" id="GO:0008270">
    <property type="term" value="F:zinc ion binding"/>
    <property type="evidence" value="ECO:0007669"/>
    <property type="project" value="UniProtKB-KW"/>
</dbReference>
<dbReference type="PROSITE" id="PS50157">
    <property type="entry name" value="ZINC_FINGER_C2H2_2"/>
    <property type="match status" value="2"/>
</dbReference>
<dbReference type="Pfam" id="PF00096">
    <property type="entry name" value="zf-C2H2"/>
    <property type="match status" value="2"/>
</dbReference>
<keyword evidence="4" id="KW-0862">Zinc</keyword>
<dbReference type="Proteomes" id="UP000027920">
    <property type="component" value="Unassembled WGS sequence"/>
</dbReference>
<keyword evidence="2" id="KW-0677">Repeat</keyword>
<dbReference type="PANTHER" id="PTHR24409">
    <property type="entry name" value="ZINC FINGER PROTEIN 142"/>
    <property type="match status" value="1"/>
</dbReference>
<feature type="compositionally biased region" description="Low complexity" evidence="6">
    <location>
        <begin position="65"/>
        <end position="81"/>
    </location>
</feature>
<dbReference type="VEuPathDB" id="FungiDB:A1O9_10957"/>
<keyword evidence="1" id="KW-0479">Metal-binding</keyword>
<evidence type="ECO:0000256" key="2">
    <source>
        <dbReference type="ARBA" id="ARBA00022737"/>
    </source>
</evidence>
<evidence type="ECO:0000256" key="4">
    <source>
        <dbReference type="ARBA" id="ARBA00022833"/>
    </source>
</evidence>
<reference evidence="8 9" key="1">
    <citation type="submission" date="2013-03" db="EMBL/GenBank/DDBJ databases">
        <title>The Genome Sequence of Exophiala aquamarina CBS 119918.</title>
        <authorList>
            <consortium name="The Broad Institute Genomics Platform"/>
            <person name="Cuomo C."/>
            <person name="de Hoog S."/>
            <person name="Gorbushina A."/>
            <person name="Walker B."/>
            <person name="Young S.K."/>
            <person name="Zeng Q."/>
            <person name="Gargeya S."/>
            <person name="Fitzgerald M."/>
            <person name="Haas B."/>
            <person name="Abouelleil A."/>
            <person name="Allen A.W."/>
            <person name="Alvarado L."/>
            <person name="Arachchi H.M."/>
            <person name="Berlin A.M."/>
            <person name="Chapman S.B."/>
            <person name="Gainer-Dewar J."/>
            <person name="Goldberg J."/>
            <person name="Griggs A."/>
            <person name="Gujja S."/>
            <person name="Hansen M."/>
            <person name="Howarth C."/>
            <person name="Imamovic A."/>
            <person name="Ireland A."/>
            <person name="Larimer J."/>
            <person name="McCowan C."/>
            <person name="Murphy C."/>
            <person name="Pearson M."/>
            <person name="Poon T.W."/>
            <person name="Priest M."/>
            <person name="Roberts A."/>
            <person name="Saif S."/>
            <person name="Shea T."/>
            <person name="Sisk P."/>
            <person name="Sykes S."/>
            <person name="Wortman J."/>
            <person name="Nusbaum C."/>
            <person name="Birren B."/>
        </authorList>
    </citation>
    <scope>NUCLEOTIDE SEQUENCE [LARGE SCALE GENOMIC DNA]</scope>
    <source>
        <strain evidence="8 9">CBS 119918</strain>
    </source>
</reference>
<dbReference type="HOGENOM" id="CLU_735718_0_0_1"/>
<organism evidence="8 9">
    <name type="scientific">Exophiala aquamarina CBS 119918</name>
    <dbReference type="NCBI Taxonomy" id="1182545"/>
    <lineage>
        <taxon>Eukaryota</taxon>
        <taxon>Fungi</taxon>
        <taxon>Dikarya</taxon>
        <taxon>Ascomycota</taxon>
        <taxon>Pezizomycotina</taxon>
        <taxon>Eurotiomycetes</taxon>
        <taxon>Chaetothyriomycetidae</taxon>
        <taxon>Chaetothyriales</taxon>
        <taxon>Herpotrichiellaceae</taxon>
        <taxon>Exophiala</taxon>
    </lineage>
</organism>
<dbReference type="Gene3D" id="3.30.160.60">
    <property type="entry name" value="Classic Zinc Finger"/>
    <property type="match status" value="1"/>
</dbReference>
<dbReference type="AlphaFoldDB" id="A0A072NYU5"/>
<evidence type="ECO:0000313" key="9">
    <source>
        <dbReference type="Proteomes" id="UP000027920"/>
    </source>
</evidence>
<feature type="region of interest" description="Disordered" evidence="6">
    <location>
        <begin position="172"/>
        <end position="238"/>
    </location>
</feature>
<evidence type="ECO:0000256" key="1">
    <source>
        <dbReference type="ARBA" id="ARBA00022723"/>
    </source>
</evidence>
<keyword evidence="3 5" id="KW-0863">Zinc-finger</keyword>
<comment type="caution">
    <text evidence="8">The sequence shown here is derived from an EMBL/GenBank/DDBJ whole genome shotgun (WGS) entry which is preliminary data.</text>
</comment>
<evidence type="ECO:0000259" key="7">
    <source>
        <dbReference type="PROSITE" id="PS50157"/>
    </source>
</evidence>
<dbReference type="RefSeq" id="XP_013255639.1">
    <property type="nucleotide sequence ID" value="XM_013400185.1"/>
</dbReference>
<accession>A0A072NYU5</accession>
<feature type="region of interest" description="Disordered" evidence="6">
    <location>
        <begin position="27"/>
        <end position="81"/>
    </location>
</feature>
<feature type="domain" description="C2H2-type" evidence="7">
    <location>
        <begin position="116"/>
        <end position="138"/>
    </location>
</feature>
<evidence type="ECO:0000256" key="6">
    <source>
        <dbReference type="SAM" id="MobiDB-lite"/>
    </source>
</evidence>
<dbReference type="InterPro" id="IPR036236">
    <property type="entry name" value="Znf_C2H2_sf"/>
</dbReference>
<evidence type="ECO:0000256" key="3">
    <source>
        <dbReference type="ARBA" id="ARBA00022771"/>
    </source>
</evidence>
<feature type="domain" description="C2H2-type" evidence="7">
    <location>
        <begin position="90"/>
        <end position="117"/>
    </location>
</feature>
<dbReference type="GeneID" id="25285858"/>